<accession>A0ABT2ZDZ5</accession>
<dbReference type="Gene3D" id="2.40.50.90">
    <property type="match status" value="1"/>
</dbReference>
<dbReference type="PROSITE" id="PS50830">
    <property type="entry name" value="TNASE_3"/>
    <property type="match status" value="1"/>
</dbReference>
<evidence type="ECO:0000313" key="7">
    <source>
        <dbReference type="Proteomes" id="UP001652542"/>
    </source>
</evidence>
<feature type="compositionally biased region" description="Polar residues" evidence="4">
    <location>
        <begin position="41"/>
        <end position="55"/>
    </location>
</feature>
<evidence type="ECO:0000256" key="1">
    <source>
        <dbReference type="ARBA" id="ARBA00022722"/>
    </source>
</evidence>
<dbReference type="SMART" id="SM00318">
    <property type="entry name" value="SNc"/>
    <property type="match status" value="1"/>
</dbReference>
<dbReference type="PANTHER" id="PTHR12302">
    <property type="entry name" value="EBNA2 BINDING PROTEIN P100"/>
    <property type="match status" value="1"/>
</dbReference>
<keyword evidence="3" id="KW-0378">Hydrolase</keyword>
<organism evidence="6 7">
    <name type="scientific">Albidovulum marisflavi</name>
    <dbReference type="NCBI Taxonomy" id="2984159"/>
    <lineage>
        <taxon>Bacteria</taxon>
        <taxon>Pseudomonadati</taxon>
        <taxon>Pseudomonadota</taxon>
        <taxon>Alphaproteobacteria</taxon>
        <taxon>Rhodobacterales</taxon>
        <taxon>Paracoccaceae</taxon>
        <taxon>Albidovulum</taxon>
    </lineage>
</organism>
<reference evidence="6 7" key="1">
    <citation type="submission" date="2022-10" db="EMBL/GenBank/DDBJ databases">
        <title>Defluviimonas sp. nov., isolated from ocean surface water.</title>
        <authorList>
            <person name="He W."/>
            <person name="Wang L."/>
            <person name="Zhang D.-F."/>
        </authorList>
    </citation>
    <scope>NUCLEOTIDE SEQUENCE [LARGE SCALE GENOMIC DNA]</scope>
    <source>
        <strain evidence="6 7">WL0002</strain>
    </source>
</reference>
<evidence type="ECO:0000256" key="3">
    <source>
        <dbReference type="ARBA" id="ARBA00022801"/>
    </source>
</evidence>
<dbReference type="InterPro" id="IPR016071">
    <property type="entry name" value="Staphylococal_nuclease_OB-fold"/>
</dbReference>
<protein>
    <submittedName>
        <fullName evidence="6">Thermonuclease family protein</fullName>
    </submittedName>
</protein>
<feature type="domain" description="TNase-like" evidence="5">
    <location>
        <begin position="74"/>
        <end position="192"/>
    </location>
</feature>
<evidence type="ECO:0000256" key="4">
    <source>
        <dbReference type="SAM" id="MobiDB-lite"/>
    </source>
</evidence>
<evidence type="ECO:0000259" key="5">
    <source>
        <dbReference type="PROSITE" id="PS50830"/>
    </source>
</evidence>
<comment type="caution">
    <text evidence="6">The sequence shown here is derived from an EMBL/GenBank/DDBJ whole genome shotgun (WGS) entry which is preliminary data.</text>
</comment>
<dbReference type="PANTHER" id="PTHR12302:SF3">
    <property type="entry name" value="SERINE_THREONINE-PROTEIN KINASE 31"/>
    <property type="match status" value="1"/>
</dbReference>
<gene>
    <name evidence="6" type="ORF">OEW28_11585</name>
</gene>
<sequence>MELLIGVVVIAAILLFLRSKKTEGSQTNSLPDPAPIRRTRTGPSQVHGTQTSRFDPSSARHLLEERILTGAAYVVDGDTIRIQKTQVRLFGVDAPELDHPYGVRAKRALQRLCKGHVIRAEVTDLDSYGRTLAHCYLPDGRDLSAEMVKLGLAIDWPKFSGGKYGSLEVPEVRKKLFLADARQKGRMHVWENFEKRKSKQ</sequence>
<name>A0ABT2ZDZ5_9RHOB</name>
<proteinExistence type="predicted"/>
<keyword evidence="2" id="KW-0255">Endonuclease</keyword>
<feature type="region of interest" description="Disordered" evidence="4">
    <location>
        <begin position="23"/>
        <end position="55"/>
    </location>
</feature>
<dbReference type="Pfam" id="PF00565">
    <property type="entry name" value="SNase"/>
    <property type="match status" value="1"/>
</dbReference>
<dbReference type="Proteomes" id="UP001652542">
    <property type="component" value="Unassembled WGS sequence"/>
</dbReference>
<evidence type="ECO:0000256" key="2">
    <source>
        <dbReference type="ARBA" id="ARBA00022759"/>
    </source>
</evidence>
<dbReference type="SUPFAM" id="SSF50199">
    <property type="entry name" value="Staphylococcal nuclease"/>
    <property type="match status" value="1"/>
</dbReference>
<keyword evidence="7" id="KW-1185">Reference proteome</keyword>
<keyword evidence="1" id="KW-0540">Nuclease</keyword>
<dbReference type="InterPro" id="IPR035437">
    <property type="entry name" value="SNase_OB-fold_sf"/>
</dbReference>
<dbReference type="EMBL" id="JAOWKY010000002">
    <property type="protein sequence ID" value="MCV2869268.1"/>
    <property type="molecule type" value="Genomic_DNA"/>
</dbReference>
<evidence type="ECO:0000313" key="6">
    <source>
        <dbReference type="EMBL" id="MCV2869268.1"/>
    </source>
</evidence>
<dbReference type="RefSeq" id="WP_263734919.1">
    <property type="nucleotide sequence ID" value="NZ_JAOWKY010000002.1"/>
</dbReference>